<evidence type="ECO:0000256" key="1">
    <source>
        <dbReference type="ARBA" id="ARBA00004141"/>
    </source>
</evidence>
<evidence type="ECO:0008006" key="8">
    <source>
        <dbReference type="Google" id="ProtNLM"/>
    </source>
</evidence>
<dbReference type="EMBL" id="LR721781">
    <property type="protein sequence ID" value="VVW13777.1"/>
    <property type="molecule type" value="Genomic_DNA"/>
</dbReference>
<feature type="transmembrane region" description="Helical" evidence="6">
    <location>
        <begin position="130"/>
        <end position="152"/>
    </location>
</feature>
<keyword evidence="5 6" id="KW-0472">Membrane</keyword>
<comment type="similarity">
    <text evidence="2">Belongs to the plant DMP1 protein family.</text>
</comment>
<dbReference type="GO" id="GO:0005737">
    <property type="term" value="C:cytoplasm"/>
    <property type="evidence" value="ECO:0007669"/>
    <property type="project" value="UniProtKB-ARBA"/>
</dbReference>
<dbReference type="PANTHER" id="PTHR31621:SF66">
    <property type="entry name" value="PROTEIN DMP2"/>
    <property type="match status" value="1"/>
</dbReference>
<dbReference type="InterPro" id="IPR007770">
    <property type="entry name" value="DMP"/>
</dbReference>
<feature type="transmembrane region" description="Helical" evidence="6">
    <location>
        <begin position="164"/>
        <end position="184"/>
    </location>
</feature>
<evidence type="ECO:0000313" key="7">
    <source>
        <dbReference type="EMBL" id="VVW13777.1"/>
    </source>
</evidence>
<evidence type="ECO:0000256" key="6">
    <source>
        <dbReference type="SAM" id="Phobius"/>
    </source>
</evidence>
<dbReference type="Gramene" id="NC3G0230340.1">
    <property type="protein sequence ID" value="NC3G0230340.1:cds"/>
    <property type="gene ID" value="NC3G0230340"/>
</dbReference>
<dbReference type="Pfam" id="PF05078">
    <property type="entry name" value="DUF679"/>
    <property type="match status" value="1"/>
</dbReference>
<dbReference type="GO" id="GO:0010256">
    <property type="term" value="P:endomembrane system organization"/>
    <property type="evidence" value="ECO:0007669"/>
    <property type="project" value="TreeGrafter"/>
</dbReference>
<keyword evidence="3 6" id="KW-0812">Transmembrane</keyword>
<dbReference type="PANTHER" id="PTHR31621">
    <property type="entry name" value="PROTEIN DMP3"/>
    <property type="match status" value="1"/>
</dbReference>
<evidence type="ECO:0000256" key="4">
    <source>
        <dbReference type="ARBA" id="ARBA00022989"/>
    </source>
</evidence>
<protein>
    <recommendedName>
        <fullName evidence="8">DUF679 domain-containing protein</fullName>
    </recommendedName>
</protein>
<accession>A0A5K1BL63</accession>
<dbReference type="AlphaFoldDB" id="A0A5K1BL63"/>
<feature type="transmembrane region" description="Helical" evidence="6">
    <location>
        <begin position="70"/>
        <end position="88"/>
    </location>
</feature>
<evidence type="ECO:0000256" key="2">
    <source>
        <dbReference type="ARBA" id="ARBA00008707"/>
    </source>
</evidence>
<proteinExistence type="inferred from homology"/>
<sequence>MAEAGRASAFGISNTTPSLSFSFSSHSVASKAMAGASNLLKLLPTGTVIVFQFLSPLLSNNGDCHLANKFATGALLILCAASCAFSCFTDSFSGSDGKTYYGIATRSGMLVFGGHSSIDLSVHRLRFGDFIHAFFSVFVLAAVALLDTKTAVCYYPSLLRKEKALAVALPPVVGAISSFVFTVFPNKRRGIGYAEVPSTTK</sequence>
<gene>
    <name evidence="7" type="ORF">NYM_LOCUS16339</name>
</gene>
<dbReference type="OMA" id="FCALSCY"/>
<name>A0A5K1BL63_9MAGN</name>
<evidence type="ECO:0000256" key="5">
    <source>
        <dbReference type="ARBA" id="ARBA00023136"/>
    </source>
</evidence>
<comment type="subcellular location">
    <subcellularLocation>
        <location evidence="1">Membrane</location>
        <topology evidence="1">Multi-pass membrane protein</topology>
    </subcellularLocation>
</comment>
<reference evidence="7" key="1">
    <citation type="submission" date="2019-09" db="EMBL/GenBank/DDBJ databases">
        <authorList>
            <person name="Zhang L."/>
        </authorList>
    </citation>
    <scope>NUCLEOTIDE SEQUENCE</scope>
</reference>
<dbReference type="OrthoDB" id="1928191at2759"/>
<dbReference type="GO" id="GO:0016020">
    <property type="term" value="C:membrane"/>
    <property type="evidence" value="ECO:0007669"/>
    <property type="project" value="UniProtKB-SubCell"/>
</dbReference>
<evidence type="ECO:0000256" key="3">
    <source>
        <dbReference type="ARBA" id="ARBA00022692"/>
    </source>
</evidence>
<keyword evidence="4 6" id="KW-1133">Transmembrane helix</keyword>
<organism evidence="7">
    <name type="scientific">Nymphaea colorata</name>
    <name type="common">pocket water lily</name>
    <dbReference type="NCBI Taxonomy" id="210225"/>
    <lineage>
        <taxon>Eukaryota</taxon>
        <taxon>Viridiplantae</taxon>
        <taxon>Streptophyta</taxon>
        <taxon>Embryophyta</taxon>
        <taxon>Tracheophyta</taxon>
        <taxon>Spermatophyta</taxon>
        <taxon>Magnoliopsida</taxon>
        <taxon>Nymphaeales</taxon>
        <taxon>Nymphaeaceae</taxon>
        <taxon>Nymphaea</taxon>
    </lineage>
</organism>